<dbReference type="EMBL" id="FNZR01000012">
    <property type="protein sequence ID" value="SEL88610.1"/>
    <property type="molecule type" value="Genomic_DNA"/>
</dbReference>
<feature type="domain" description="DUF4886" evidence="2">
    <location>
        <begin position="25"/>
        <end position="266"/>
    </location>
</feature>
<dbReference type="InterPro" id="IPR032616">
    <property type="entry name" value="DUF4886"/>
</dbReference>
<dbReference type="GO" id="GO:0016788">
    <property type="term" value="F:hydrolase activity, acting on ester bonds"/>
    <property type="evidence" value="ECO:0007669"/>
    <property type="project" value="UniProtKB-ARBA"/>
</dbReference>
<dbReference type="STRING" id="332977.SAMN05421740_112106"/>
<evidence type="ECO:0000256" key="1">
    <source>
        <dbReference type="SAM" id="SignalP"/>
    </source>
</evidence>
<proteinExistence type="predicted"/>
<keyword evidence="4" id="KW-1185">Reference proteome</keyword>
<gene>
    <name evidence="3" type="ORF">SAMN05421740_112106</name>
</gene>
<accession>A0A1H7TUR5</accession>
<dbReference type="Gene3D" id="3.40.50.1110">
    <property type="entry name" value="SGNH hydrolase"/>
    <property type="match status" value="1"/>
</dbReference>
<dbReference type="InterPro" id="IPR036514">
    <property type="entry name" value="SGNH_hydro_sf"/>
</dbReference>
<keyword evidence="1" id="KW-0732">Signal</keyword>
<dbReference type="AlphaFoldDB" id="A0A1H7TUR5"/>
<evidence type="ECO:0000313" key="4">
    <source>
        <dbReference type="Proteomes" id="UP000198916"/>
    </source>
</evidence>
<name>A0A1H7TUR5_9SPHI</name>
<feature type="signal peptide" evidence="1">
    <location>
        <begin position="1"/>
        <end position="17"/>
    </location>
</feature>
<protein>
    <recommendedName>
        <fullName evidence="2">DUF4886 domain-containing protein</fullName>
    </recommendedName>
</protein>
<evidence type="ECO:0000259" key="2">
    <source>
        <dbReference type="Pfam" id="PF16227"/>
    </source>
</evidence>
<feature type="chain" id="PRO_5011599494" description="DUF4886 domain-containing protein" evidence="1">
    <location>
        <begin position="18"/>
        <end position="283"/>
    </location>
</feature>
<reference evidence="4" key="1">
    <citation type="submission" date="2016-10" db="EMBL/GenBank/DDBJ databases">
        <authorList>
            <person name="Varghese N."/>
            <person name="Submissions S."/>
        </authorList>
    </citation>
    <scope>NUCLEOTIDE SEQUENCE [LARGE SCALE GENOMIC DNA]</scope>
    <source>
        <strain evidence="4">Jip14</strain>
    </source>
</reference>
<dbReference type="Pfam" id="PF16227">
    <property type="entry name" value="DUF4886"/>
    <property type="match status" value="1"/>
</dbReference>
<dbReference type="Proteomes" id="UP000198916">
    <property type="component" value="Unassembled WGS sequence"/>
</dbReference>
<organism evidence="3 4">
    <name type="scientific">Parapedobacter koreensis</name>
    <dbReference type="NCBI Taxonomy" id="332977"/>
    <lineage>
        <taxon>Bacteria</taxon>
        <taxon>Pseudomonadati</taxon>
        <taxon>Bacteroidota</taxon>
        <taxon>Sphingobacteriia</taxon>
        <taxon>Sphingobacteriales</taxon>
        <taxon>Sphingobacteriaceae</taxon>
        <taxon>Parapedobacter</taxon>
    </lineage>
</organism>
<evidence type="ECO:0000313" key="3">
    <source>
        <dbReference type="EMBL" id="SEL88610.1"/>
    </source>
</evidence>
<sequence>MTLLIGVIAACSLQALAINPSDTLRILAIGNSFSEDAVEQYLYELAEAAGKPIVIGNMYIGGAPLSLHWENARGDKAAYRYRKIDAHGKITIPGEVSIRTALLDEPWDYVSLQQASPLSGQFDTYIQPINALHHYIDSVTSGTVKYIWHQTWAYAPTSTHEGFAAYQKDQQTMYRAIAEASSKAKDLIPFDLLVPSGTAIQNARTSFLGDDLTRDGYHLDLHIGRFIAACAWFESLFGQQAPVASYRPEQVSVAQAEVAREAAHAAVVQPFAVTAMADTVVLK</sequence>